<dbReference type="EMBL" id="LAZR01053492">
    <property type="protein sequence ID" value="KKK80628.1"/>
    <property type="molecule type" value="Genomic_DNA"/>
</dbReference>
<comment type="caution">
    <text evidence="1">The sequence shown here is derived from an EMBL/GenBank/DDBJ whole genome shotgun (WGS) entry which is preliminary data.</text>
</comment>
<gene>
    <name evidence="1" type="ORF">LCGC14_2821590</name>
</gene>
<accession>A0A0F8YGN2</accession>
<sequence>MSITNDHTPIDYQKELVSLAILARFIRAHPDTPWPELVSTGLGGGYTLAEIQR</sequence>
<name>A0A0F8YGN2_9ZZZZ</name>
<reference evidence="1" key="1">
    <citation type="journal article" date="2015" name="Nature">
        <title>Complex archaea that bridge the gap between prokaryotes and eukaryotes.</title>
        <authorList>
            <person name="Spang A."/>
            <person name="Saw J.H."/>
            <person name="Jorgensen S.L."/>
            <person name="Zaremba-Niedzwiedzka K."/>
            <person name="Martijn J."/>
            <person name="Lind A.E."/>
            <person name="van Eijk R."/>
            <person name="Schleper C."/>
            <person name="Guy L."/>
            <person name="Ettema T.J."/>
        </authorList>
    </citation>
    <scope>NUCLEOTIDE SEQUENCE</scope>
</reference>
<proteinExistence type="predicted"/>
<evidence type="ECO:0000313" key="1">
    <source>
        <dbReference type="EMBL" id="KKK80628.1"/>
    </source>
</evidence>
<protein>
    <submittedName>
        <fullName evidence="1">Uncharacterized protein</fullName>
    </submittedName>
</protein>
<dbReference type="AlphaFoldDB" id="A0A0F8YGN2"/>
<organism evidence="1">
    <name type="scientific">marine sediment metagenome</name>
    <dbReference type="NCBI Taxonomy" id="412755"/>
    <lineage>
        <taxon>unclassified sequences</taxon>
        <taxon>metagenomes</taxon>
        <taxon>ecological metagenomes</taxon>
    </lineage>
</organism>